<evidence type="ECO:0000256" key="1">
    <source>
        <dbReference type="ARBA" id="ARBA00023015"/>
    </source>
</evidence>
<sequence>MIQSIERAMMIINVLAEHPKRFFSVQEIFSETELPTSTIYRLLYTLETFDLVERNEEKKEFRLGYTWLQLGMKMYHDTNIREKAHPLLEELAYNVRETTYLNIPKQFTSIIIDRVDSPKNVRIIDMIGEKIPYPIGAANKVLLAFSKKGIQTQFLEKIDEQDREELIEQLYHIKEKGYSISYGEKTKGTVSVAAPVFDLDGEPIAAISAECFEYDTDVEKLDSIAKQVTQTAHLLSHELGHT</sequence>
<evidence type="ECO:0000313" key="6">
    <source>
        <dbReference type="EMBL" id="QQP12807.1"/>
    </source>
</evidence>
<keyword evidence="3" id="KW-0804">Transcription</keyword>
<reference evidence="6 7" key="1">
    <citation type="submission" date="2020-01" db="EMBL/GenBank/DDBJ databases">
        <authorList>
            <person name="Liu G."/>
            <person name="Liu B."/>
        </authorList>
    </citation>
    <scope>NUCLEOTIDE SEQUENCE [LARGE SCALE GENOMIC DNA]</scope>
    <source>
        <strain evidence="6 7">FJAT-51161</strain>
    </source>
</reference>
<keyword evidence="2" id="KW-0238">DNA-binding</keyword>
<feature type="domain" description="IclR-ED" evidence="5">
    <location>
        <begin position="66"/>
        <end position="241"/>
    </location>
</feature>
<protein>
    <submittedName>
        <fullName evidence="6">IclR family transcriptional regulator</fullName>
    </submittedName>
</protein>
<dbReference type="InterPro" id="IPR005471">
    <property type="entry name" value="Tscrpt_reg_IclR_N"/>
</dbReference>
<dbReference type="Pfam" id="PF01614">
    <property type="entry name" value="IclR_C"/>
    <property type="match status" value="1"/>
</dbReference>
<dbReference type="InterPro" id="IPR036390">
    <property type="entry name" value="WH_DNA-bd_sf"/>
</dbReference>
<accession>A0ABX7AS76</accession>
<dbReference type="PANTHER" id="PTHR30136:SF24">
    <property type="entry name" value="HTH-TYPE TRANSCRIPTIONAL REPRESSOR ALLR"/>
    <property type="match status" value="1"/>
</dbReference>
<name>A0ABX7AS76_9BACI</name>
<keyword evidence="7" id="KW-1185">Reference proteome</keyword>
<evidence type="ECO:0000256" key="2">
    <source>
        <dbReference type="ARBA" id="ARBA00023125"/>
    </source>
</evidence>
<keyword evidence="1" id="KW-0805">Transcription regulation</keyword>
<dbReference type="Pfam" id="PF09339">
    <property type="entry name" value="HTH_IclR"/>
    <property type="match status" value="1"/>
</dbReference>
<evidence type="ECO:0000256" key="3">
    <source>
        <dbReference type="ARBA" id="ARBA00023163"/>
    </source>
</evidence>
<dbReference type="InterPro" id="IPR014757">
    <property type="entry name" value="Tscrpt_reg_IclR_C"/>
</dbReference>
<dbReference type="EMBL" id="CP067341">
    <property type="protein sequence ID" value="QQP12807.1"/>
    <property type="molecule type" value="Genomic_DNA"/>
</dbReference>
<dbReference type="SMART" id="SM00346">
    <property type="entry name" value="HTH_ICLR"/>
    <property type="match status" value="1"/>
</dbReference>
<dbReference type="Gene3D" id="3.30.450.40">
    <property type="match status" value="1"/>
</dbReference>
<dbReference type="InterPro" id="IPR036388">
    <property type="entry name" value="WH-like_DNA-bd_sf"/>
</dbReference>
<feature type="domain" description="HTH iclR-type" evidence="4">
    <location>
        <begin position="2"/>
        <end position="65"/>
    </location>
</feature>
<dbReference type="PANTHER" id="PTHR30136">
    <property type="entry name" value="HELIX-TURN-HELIX TRANSCRIPTIONAL REGULATOR, ICLR FAMILY"/>
    <property type="match status" value="1"/>
</dbReference>
<dbReference type="PROSITE" id="PS51077">
    <property type="entry name" value="HTH_ICLR"/>
    <property type="match status" value="1"/>
</dbReference>
<evidence type="ECO:0000259" key="5">
    <source>
        <dbReference type="PROSITE" id="PS51078"/>
    </source>
</evidence>
<evidence type="ECO:0000259" key="4">
    <source>
        <dbReference type="PROSITE" id="PS51077"/>
    </source>
</evidence>
<dbReference type="Proteomes" id="UP000596049">
    <property type="component" value="Chromosome"/>
</dbReference>
<dbReference type="InterPro" id="IPR050707">
    <property type="entry name" value="HTH_MetabolicPath_Reg"/>
</dbReference>
<dbReference type="RefSeq" id="WP_053596626.1">
    <property type="nucleotide sequence ID" value="NZ_CP067341.1"/>
</dbReference>
<gene>
    <name evidence="6" type="ORF">FJQ98_01565</name>
</gene>
<proteinExistence type="predicted"/>
<organism evidence="6 7">
    <name type="scientific">Lysinibacillus agricola</name>
    <dbReference type="NCBI Taxonomy" id="2590012"/>
    <lineage>
        <taxon>Bacteria</taxon>
        <taxon>Bacillati</taxon>
        <taxon>Bacillota</taxon>
        <taxon>Bacilli</taxon>
        <taxon>Bacillales</taxon>
        <taxon>Bacillaceae</taxon>
        <taxon>Lysinibacillus</taxon>
    </lineage>
</organism>
<dbReference type="SUPFAM" id="SSF55781">
    <property type="entry name" value="GAF domain-like"/>
    <property type="match status" value="1"/>
</dbReference>
<dbReference type="PROSITE" id="PS51078">
    <property type="entry name" value="ICLR_ED"/>
    <property type="match status" value="1"/>
</dbReference>
<dbReference type="SUPFAM" id="SSF46785">
    <property type="entry name" value="Winged helix' DNA-binding domain"/>
    <property type="match status" value="1"/>
</dbReference>
<dbReference type="Gene3D" id="1.10.10.10">
    <property type="entry name" value="Winged helix-like DNA-binding domain superfamily/Winged helix DNA-binding domain"/>
    <property type="match status" value="1"/>
</dbReference>
<evidence type="ECO:0000313" key="7">
    <source>
        <dbReference type="Proteomes" id="UP000596049"/>
    </source>
</evidence>
<dbReference type="InterPro" id="IPR029016">
    <property type="entry name" value="GAF-like_dom_sf"/>
</dbReference>